<reference evidence="2 3" key="1">
    <citation type="journal article" date="2018" name="Evol. Lett.">
        <title>Horizontal gene cluster transfer increased hallucinogenic mushroom diversity.</title>
        <authorList>
            <person name="Reynolds H.T."/>
            <person name="Vijayakumar V."/>
            <person name="Gluck-Thaler E."/>
            <person name="Korotkin H.B."/>
            <person name="Matheny P.B."/>
            <person name="Slot J.C."/>
        </authorList>
    </citation>
    <scope>NUCLEOTIDE SEQUENCE [LARGE SCALE GENOMIC DNA]</scope>
    <source>
        <strain evidence="2 3">SRW20</strain>
    </source>
</reference>
<sequence length="145" mass="15138">MTRLITLIPVLFTCLLSIGVMVIRVHGTPGPTVTFRVGVAGVAPLTISPLFLRPLKGCGNGDETIACAPAPTHSCKGDFGTPEGTITVLQTIDPLVWDCHISLYPKAGQQGGVLFRMNASGEVGSCVETGQGGLFESFGVYCDLS</sequence>
<protein>
    <submittedName>
        <fullName evidence="2">Uncharacterized protein</fullName>
    </submittedName>
</protein>
<comment type="caution">
    <text evidence="2">The sequence shown here is derived from an EMBL/GenBank/DDBJ whole genome shotgun (WGS) entry which is preliminary data.</text>
</comment>
<keyword evidence="3" id="KW-1185">Reference proteome</keyword>
<dbReference type="AlphaFoldDB" id="A0A409WYD8"/>
<gene>
    <name evidence="2" type="ORF">CVT26_004395</name>
</gene>
<evidence type="ECO:0000313" key="2">
    <source>
        <dbReference type="EMBL" id="PPQ83481.1"/>
    </source>
</evidence>
<dbReference type="EMBL" id="NHYE01004616">
    <property type="protein sequence ID" value="PPQ83481.1"/>
    <property type="molecule type" value="Genomic_DNA"/>
</dbReference>
<proteinExistence type="predicted"/>
<accession>A0A409WYD8</accession>
<organism evidence="2 3">
    <name type="scientific">Gymnopilus dilepis</name>
    <dbReference type="NCBI Taxonomy" id="231916"/>
    <lineage>
        <taxon>Eukaryota</taxon>
        <taxon>Fungi</taxon>
        <taxon>Dikarya</taxon>
        <taxon>Basidiomycota</taxon>
        <taxon>Agaricomycotina</taxon>
        <taxon>Agaricomycetes</taxon>
        <taxon>Agaricomycetidae</taxon>
        <taxon>Agaricales</taxon>
        <taxon>Agaricineae</taxon>
        <taxon>Hymenogastraceae</taxon>
        <taxon>Gymnopilus</taxon>
    </lineage>
</organism>
<dbReference type="Proteomes" id="UP000284706">
    <property type="component" value="Unassembled WGS sequence"/>
</dbReference>
<dbReference type="InParanoid" id="A0A409WYD8"/>
<feature type="signal peptide" evidence="1">
    <location>
        <begin position="1"/>
        <end position="27"/>
    </location>
</feature>
<name>A0A409WYD8_9AGAR</name>
<feature type="chain" id="PRO_5019516982" evidence="1">
    <location>
        <begin position="28"/>
        <end position="145"/>
    </location>
</feature>
<keyword evidence="1" id="KW-0732">Signal</keyword>
<evidence type="ECO:0000256" key="1">
    <source>
        <dbReference type="SAM" id="SignalP"/>
    </source>
</evidence>
<evidence type="ECO:0000313" key="3">
    <source>
        <dbReference type="Proteomes" id="UP000284706"/>
    </source>
</evidence>